<evidence type="ECO:0000256" key="6">
    <source>
        <dbReference type="ARBA" id="ARBA00045885"/>
    </source>
</evidence>
<dbReference type="PANTHER" id="PTHR11731">
    <property type="entry name" value="PROTEASE FAMILY S9B,C DIPEPTIDYL-PEPTIDASE IV-RELATED"/>
    <property type="match status" value="1"/>
</dbReference>
<dbReference type="PANTHER" id="PTHR11731:SF193">
    <property type="entry name" value="DIPEPTIDYL PEPTIDASE 9"/>
    <property type="match status" value="1"/>
</dbReference>
<dbReference type="OrthoDB" id="9777457at2"/>
<feature type="signal peptide" evidence="7">
    <location>
        <begin position="1"/>
        <end position="18"/>
    </location>
</feature>
<evidence type="ECO:0000256" key="5">
    <source>
        <dbReference type="ARBA" id="ARBA00032596"/>
    </source>
</evidence>
<dbReference type="InterPro" id="IPR002469">
    <property type="entry name" value="Peptidase_S9B_N"/>
</dbReference>
<dbReference type="EMBL" id="CP002691">
    <property type="protein sequence ID" value="AEE51014.1"/>
    <property type="molecule type" value="Genomic_DNA"/>
</dbReference>
<dbReference type="SUPFAM" id="SSF82171">
    <property type="entry name" value="DPP6 N-terminal domain-like"/>
    <property type="match status" value="1"/>
</dbReference>
<dbReference type="Gene3D" id="3.40.50.1820">
    <property type="entry name" value="alpha/beta hydrolase"/>
    <property type="match status" value="1"/>
</dbReference>
<gene>
    <name evidence="10" type="ordered locus">Halhy_3153</name>
</gene>
<feature type="domain" description="Peptidase S9 prolyl oligopeptidase catalytic" evidence="8">
    <location>
        <begin position="493"/>
        <end position="691"/>
    </location>
</feature>
<dbReference type="InterPro" id="IPR011659">
    <property type="entry name" value="WD40"/>
</dbReference>
<dbReference type="InterPro" id="IPR001375">
    <property type="entry name" value="Peptidase_S9_cat"/>
</dbReference>
<evidence type="ECO:0000259" key="9">
    <source>
        <dbReference type="Pfam" id="PF00930"/>
    </source>
</evidence>
<keyword evidence="1" id="KW-0645">Protease</keyword>
<evidence type="ECO:0000313" key="10">
    <source>
        <dbReference type="EMBL" id="AEE51014.1"/>
    </source>
</evidence>
<dbReference type="Proteomes" id="UP000008461">
    <property type="component" value="Chromosome"/>
</dbReference>
<dbReference type="GO" id="GO:0004177">
    <property type="term" value="F:aminopeptidase activity"/>
    <property type="evidence" value="ECO:0007669"/>
    <property type="project" value="UniProtKB-KW"/>
</dbReference>
<dbReference type="Pfam" id="PF00326">
    <property type="entry name" value="Peptidase_S9"/>
    <property type="match status" value="1"/>
</dbReference>
<keyword evidence="11" id="KW-1185">Reference proteome</keyword>
<name>F4KQP1_HALH1</name>
<evidence type="ECO:0000256" key="1">
    <source>
        <dbReference type="ARBA" id="ARBA00022670"/>
    </source>
</evidence>
<dbReference type="AlphaFoldDB" id="F4KQP1"/>
<dbReference type="Pfam" id="PF07676">
    <property type="entry name" value="PD40"/>
    <property type="match status" value="1"/>
</dbReference>
<dbReference type="SUPFAM" id="SSF53474">
    <property type="entry name" value="alpha/beta-Hydrolases"/>
    <property type="match status" value="1"/>
</dbReference>
<keyword evidence="2" id="KW-0378">Hydrolase</keyword>
<dbReference type="KEGG" id="hhy:Halhy_3153"/>
<dbReference type="GO" id="GO:0004252">
    <property type="term" value="F:serine-type endopeptidase activity"/>
    <property type="evidence" value="ECO:0007669"/>
    <property type="project" value="InterPro"/>
</dbReference>
<keyword evidence="10" id="KW-0031">Aminopeptidase</keyword>
<reference key="2">
    <citation type="submission" date="2011-04" db="EMBL/GenBank/DDBJ databases">
        <title>Complete sequence of chromosome of Haliscomenobacter hydrossis DSM 1100.</title>
        <authorList>
            <consortium name="US DOE Joint Genome Institute (JGI-PGF)"/>
            <person name="Lucas S."/>
            <person name="Han J."/>
            <person name="Lapidus A."/>
            <person name="Bruce D."/>
            <person name="Goodwin L."/>
            <person name="Pitluck S."/>
            <person name="Peters L."/>
            <person name="Kyrpides N."/>
            <person name="Mavromatis K."/>
            <person name="Ivanova N."/>
            <person name="Ovchinnikova G."/>
            <person name="Pagani I."/>
            <person name="Daligault H."/>
            <person name="Detter J.C."/>
            <person name="Han C."/>
            <person name="Land M."/>
            <person name="Hauser L."/>
            <person name="Markowitz V."/>
            <person name="Cheng J.-F."/>
            <person name="Hugenholtz P."/>
            <person name="Woyke T."/>
            <person name="Wu D."/>
            <person name="Verbarg S."/>
            <person name="Frueling A."/>
            <person name="Brambilla E."/>
            <person name="Klenk H.-P."/>
            <person name="Eisen J.A."/>
        </authorList>
    </citation>
    <scope>NUCLEOTIDE SEQUENCE</scope>
    <source>
        <strain>DSM 1100</strain>
    </source>
</reference>
<evidence type="ECO:0000256" key="4">
    <source>
        <dbReference type="ARBA" id="ARBA00032284"/>
    </source>
</evidence>
<dbReference type="RefSeq" id="WP_013765556.1">
    <property type="nucleotide sequence ID" value="NC_015510.1"/>
</dbReference>
<evidence type="ECO:0000256" key="3">
    <source>
        <dbReference type="ARBA" id="ARBA00022990"/>
    </source>
</evidence>
<dbReference type="HOGENOM" id="CLU_395743_0_0_10"/>
<dbReference type="InterPro" id="IPR029058">
    <property type="entry name" value="AB_hydrolase_fold"/>
</dbReference>
<dbReference type="PROSITE" id="PS00708">
    <property type="entry name" value="PRO_ENDOPEP_SER"/>
    <property type="match status" value="1"/>
</dbReference>
<dbReference type="eggNOG" id="COG0823">
    <property type="taxonomic scope" value="Bacteria"/>
</dbReference>
<evidence type="ECO:0000259" key="8">
    <source>
        <dbReference type="Pfam" id="PF00326"/>
    </source>
</evidence>
<dbReference type="GO" id="GO:0008239">
    <property type="term" value="F:dipeptidyl-peptidase activity"/>
    <property type="evidence" value="ECO:0007669"/>
    <property type="project" value="TreeGrafter"/>
</dbReference>
<dbReference type="InterPro" id="IPR050278">
    <property type="entry name" value="Serine_Prot_S9B/DPPIV"/>
</dbReference>
<dbReference type="Pfam" id="PF00930">
    <property type="entry name" value="DPPIV_N"/>
    <property type="match status" value="1"/>
</dbReference>
<accession>F4KQP1</accession>
<dbReference type="GO" id="GO:0006508">
    <property type="term" value="P:proteolysis"/>
    <property type="evidence" value="ECO:0007669"/>
    <property type="project" value="UniProtKB-KW"/>
</dbReference>
<protein>
    <recommendedName>
        <fullName evidence="5">Acyl-peptide hydrolase</fullName>
    </recommendedName>
    <alternativeName>
        <fullName evidence="4">Acylaminoacyl-peptidase</fullName>
    </alternativeName>
</protein>
<reference evidence="10 11" key="1">
    <citation type="journal article" date="2011" name="Stand. Genomic Sci.">
        <title>Complete genome sequence of Haliscomenobacter hydrossis type strain (O).</title>
        <authorList>
            <consortium name="US DOE Joint Genome Institute (JGI-PGF)"/>
            <person name="Daligault H."/>
            <person name="Lapidus A."/>
            <person name="Zeytun A."/>
            <person name="Nolan M."/>
            <person name="Lucas S."/>
            <person name="Del Rio T.G."/>
            <person name="Tice H."/>
            <person name="Cheng J.F."/>
            <person name="Tapia R."/>
            <person name="Han C."/>
            <person name="Goodwin L."/>
            <person name="Pitluck S."/>
            <person name="Liolios K."/>
            <person name="Pagani I."/>
            <person name="Ivanova N."/>
            <person name="Huntemann M."/>
            <person name="Mavromatis K."/>
            <person name="Mikhailova N."/>
            <person name="Pati A."/>
            <person name="Chen A."/>
            <person name="Palaniappan K."/>
            <person name="Land M."/>
            <person name="Hauser L."/>
            <person name="Brambilla E.M."/>
            <person name="Rohde M."/>
            <person name="Verbarg S."/>
            <person name="Goker M."/>
            <person name="Bristow J."/>
            <person name="Eisen J.A."/>
            <person name="Markowitz V."/>
            <person name="Hugenholtz P."/>
            <person name="Kyrpides N.C."/>
            <person name="Klenk H.P."/>
            <person name="Woyke T."/>
        </authorList>
    </citation>
    <scope>NUCLEOTIDE SEQUENCE [LARGE SCALE GENOMIC DNA]</scope>
    <source>
        <strain evidence="11">ATCC 27775 / DSM 1100 / LMG 10767 / O</strain>
    </source>
</reference>
<dbReference type="InterPro" id="IPR011042">
    <property type="entry name" value="6-blade_b-propeller_TolB-like"/>
</dbReference>
<dbReference type="InterPro" id="IPR002471">
    <property type="entry name" value="Pept_S9_AS"/>
</dbReference>
<dbReference type="Gene3D" id="2.120.10.30">
    <property type="entry name" value="TolB, C-terminal domain"/>
    <property type="match status" value="2"/>
</dbReference>
<organism evidence="10 11">
    <name type="scientific">Haliscomenobacter hydrossis (strain ATCC 27775 / DSM 1100 / LMG 10767 / O)</name>
    <dbReference type="NCBI Taxonomy" id="760192"/>
    <lineage>
        <taxon>Bacteria</taxon>
        <taxon>Pseudomonadati</taxon>
        <taxon>Bacteroidota</taxon>
        <taxon>Saprospiria</taxon>
        <taxon>Saprospirales</taxon>
        <taxon>Haliscomenobacteraceae</taxon>
        <taxon>Haliscomenobacter</taxon>
    </lineage>
</organism>
<proteinExistence type="predicted"/>
<feature type="domain" description="Dipeptidylpeptidase IV N-terminal" evidence="9">
    <location>
        <begin position="298"/>
        <end position="380"/>
    </location>
</feature>
<feature type="chain" id="PRO_5003310210" description="Acyl-peptide hydrolase" evidence="7">
    <location>
        <begin position="19"/>
        <end position="692"/>
    </location>
</feature>
<evidence type="ECO:0000256" key="7">
    <source>
        <dbReference type="SAM" id="SignalP"/>
    </source>
</evidence>
<dbReference type="STRING" id="760192.Halhy_3153"/>
<keyword evidence="7" id="KW-0732">Signal</keyword>
<evidence type="ECO:0000313" key="11">
    <source>
        <dbReference type="Proteomes" id="UP000008461"/>
    </source>
</evidence>
<evidence type="ECO:0000256" key="2">
    <source>
        <dbReference type="ARBA" id="ARBA00022801"/>
    </source>
</evidence>
<sequence>MKKLLLCSLWLLANGLLAQPSIELLLAQPFPTNLTASADGKNIAWVFNDNGSRNVYSASGVNFNDGARITGFEEKDNGIDISELSFTPSGKHVVFVRGNTPNGQGYAANPAQLQMETSRFLYMTDLEHGRDLRKIAAGYAFKIAPDGRSMAYLNAGQVWLASLVDTVVKPQVLFKIRGGVSALRWNPDGSKLAFVNTRGDHSFIGIYDLAAKSISFPDPSADKNQDPVWSPDGEWLAYIRNPIQADEFLFAPRRTGFPWSIRLLHVKTGEVKEIWKADEGKGSVLVGDLPAVENKLLWAKGQQIIFPWEKDGWVHLNALDIEKKSAKLLTPGAGEVENVVLAPDGQTLYYSCNIGDLNRRHIWKMDINTAQAEQITEGEGIEWSPIPTGEGLALLHASASKPAWPALYTNGGFKDLATAFSISDYPTDLVQPQQISIKATDGMNVPAQLFLPPNHKAGEKHPAVIFLHGGSRRQMLLGFNYSQYYSNAYALNQYFALKGYVVIALNFRSGIGYGLDFREALNYGRTGASEVNDLIGAGEYLKTRADVDPKRIGLWGGSYGGYLTAHGLARRSDLFAAGVDIHGVHNWNKVIPTFNPSYDPLKYPVIAKKAFESSPMFYAAGWKSPVLFIHGDDDRNVIFSETEDMIKVLRQRKVPFEQLIFPDEVHSFLLQRSWVKAYEATFEFLDRQMKQK</sequence>
<comment type="function">
    <text evidence="6">This enzyme catalyzes the hydrolysis of the N-terminal peptide bond of an N-acetylated peptide to generate an N-acetylated amino acid and a peptide with a free N-terminus. It preferentially cleaves off Ac-Ala, Ac-Met and Ac-Ser. Also, involved in the degradation of oxidized and glycated proteins.</text>
</comment>
<dbReference type="eggNOG" id="COG1506">
    <property type="taxonomic scope" value="Bacteria"/>
</dbReference>
<keyword evidence="3" id="KW-0007">Acetylation</keyword>